<gene>
    <name evidence="1" type="ORF">SAMN05421802_10922</name>
</gene>
<proteinExistence type="predicted"/>
<evidence type="ECO:0000313" key="1">
    <source>
        <dbReference type="EMBL" id="SIQ23912.1"/>
    </source>
</evidence>
<dbReference type="EMBL" id="FTMH01000009">
    <property type="protein sequence ID" value="SIQ23912.1"/>
    <property type="molecule type" value="Genomic_DNA"/>
</dbReference>
<sequence>MTPKQRRSLENEPRNWMGSIIELALRLELCRPGANFGHPLGLETALEFLLEDELADNSVARAVHHELTAEFRQKRKPIGVKRSAFFEADDMFIPIDVMRAIGKACGLAQHRFGFIDPGIEDEAFALIEWADSLNEFHVSLFNAAVWVAEKQLAQLGSRVTNAHVLIDGYHTQKVTSGEYDLATEHQLLDLKCAQSREFRPEWKLQLLMYWRMGLQTTDLDGNARKRQFERFRELGIINPFWGEYSYMLVEDIPKELIEYVDNVVFEFTKPVVIGERVAYAVTDIGEEELIGLDKAIPVVKRREEIALPLDVTTEGCLVVPDFEGCAPSPHLAFQPHEIVLNWFSYGNVDDAAKAISLLCAARDVLMETEPDAVAVTGAVYANAIPRLMRVFALARTLTAAAVGAESADEVALAAEVAGRAQRLFDARSTPLAVSTEYHVAAVLGTDDPC</sequence>
<evidence type="ECO:0000313" key="2">
    <source>
        <dbReference type="Proteomes" id="UP000185547"/>
    </source>
</evidence>
<dbReference type="AlphaFoldDB" id="A0A9X8WHS5"/>
<dbReference type="Proteomes" id="UP000185547">
    <property type="component" value="Unassembled WGS sequence"/>
</dbReference>
<comment type="caution">
    <text evidence="1">The sequence shown here is derived from an EMBL/GenBank/DDBJ whole genome shotgun (WGS) entry which is preliminary data.</text>
</comment>
<keyword evidence="2" id="KW-1185">Reference proteome</keyword>
<accession>A0A9X8WHS5</accession>
<organism evidence="1 2">
    <name type="scientific">Corynebacterium afermentans</name>
    <dbReference type="NCBI Taxonomy" id="38286"/>
    <lineage>
        <taxon>Bacteria</taxon>
        <taxon>Bacillati</taxon>
        <taxon>Actinomycetota</taxon>
        <taxon>Actinomycetes</taxon>
        <taxon>Mycobacteriales</taxon>
        <taxon>Corynebacteriaceae</taxon>
        <taxon>Corynebacterium</taxon>
    </lineage>
</organism>
<reference evidence="1 2" key="1">
    <citation type="submission" date="2017-01" db="EMBL/GenBank/DDBJ databases">
        <authorList>
            <person name="Varghese N."/>
            <person name="Submissions S."/>
        </authorList>
    </citation>
    <scope>NUCLEOTIDE SEQUENCE [LARGE SCALE GENOMIC DNA]</scope>
    <source>
        <strain evidence="1 2">DSM 44280</strain>
    </source>
</reference>
<name>A0A9X8WHS5_9CORY</name>
<protein>
    <submittedName>
        <fullName evidence="1">Uncharacterized protein</fullName>
    </submittedName>
</protein>